<evidence type="ECO:0000259" key="2">
    <source>
        <dbReference type="Pfam" id="PF22422"/>
    </source>
</evidence>
<dbReference type="InterPro" id="IPR054491">
    <property type="entry name" value="MGH1-like_GH"/>
</dbReference>
<keyword evidence="4" id="KW-1185">Reference proteome</keyword>
<reference evidence="3 4" key="1">
    <citation type="submission" date="2019-07" db="EMBL/GenBank/DDBJ databases">
        <title>Whole genome shotgun sequence of Skermanella aerolata NBRC 106429.</title>
        <authorList>
            <person name="Hosoyama A."/>
            <person name="Uohara A."/>
            <person name="Ohji S."/>
            <person name="Ichikawa N."/>
        </authorList>
    </citation>
    <scope>NUCLEOTIDE SEQUENCE [LARGE SCALE GENOMIC DNA]</scope>
    <source>
        <strain evidence="3 4">NBRC 106429</strain>
    </source>
</reference>
<dbReference type="InterPro" id="IPR032856">
    <property type="entry name" value="GDE_N_bis"/>
</dbReference>
<dbReference type="SUPFAM" id="SSF48208">
    <property type="entry name" value="Six-hairpin glycosidases"/>
    <property type="match status" value="1"/>
</dbReference>
<dbReference type="InterPro" id="IPR012341">
    <property type="entry name" value="6hp_glycosidase-like_sf"/>
</dbReference>
<feature type="domain" description="Putative glycogen debranching enzyme N-terminal" evidence="1">
    <location>
        <begin position="37"/>
        <end position="223"/>
    </location>
</feature>
<dbReference type="Pfam" id="PF14742">
    <property type="entry name" value="GDE_N_bis"/>
    <property type="match status" value="1"/>
</dbReference>
<sequence>MTTPGPDALPDSAFPDPASEFYIPAVGSLTDRRTRTIKHADTFAVFDDHGDILYAIGRPDGLYHQDTRYVSRLELLIDGQRPLLLSTTIEDRTAVLSSDMCNPDLYRDGEHILRETLHLARAKFLWNGACYERLVIRNYSDRPVQATLTLRFGSDFADLFEARGQKRQKRGTIEPPQIGKDRVALGYVGLDGNRRETLLQFDPPPARLTSFEASYDLDLAPKEWIPLFSTISVAGMKPERNGTRAGFFVALRAKFRDHRTMFAPVARIVSSNTVFNETLRRSGSDLAMLTTRTLEGAYPYAGIPWFSTAFGRDGIITAMLLVSFAPDVAAGVLRYLAAMQAQEEDPAADAEPGKILHETRGGEMAMLGEVPFRRYYGSVDSTPLFVMLAGSYYERTGDLGLITRIWPNIEAALGWIDRYGDRDGDGFVEYGRRNQTGLANQGWKDSHDSVFHADGAMAEGPIALVEVQGYVYAAKRTAAVLARQLGRADRATSLEAEAETLRVRFEDAFWCEEIGTYALALDRDKRQCRVRTSNAGHALFSGIAAGDRAARVAATLMDAASFSGWGIRTLATTEARYNPMSYHNGSIWPHDNAMVAMGLARYGHADEAARVFHGLFDAAADTDLRRLPELFCGFPRRRSRSPVSYPVACSPQAWASATLPGLLAAAIGLRFVPERNEIRFDRPVLPPFLEEVELHGLKVGNCEADVLLRRHAIDVGVTVLRRSGPVNVVTVS</sequence>
<dbReference type="AlphaFoldDB" id="A0A512DS63"/>
<dbReference type="Gene3D" id="1.50.10.10">
    <property type="match status" value="1"/>
</dbReference>
<name>A0A512DS63_9PROT</name>
<dbReference type="GO" id="GO:0005975">
    <property type="term" value="P:carbohydrate metabolic process"/>
    <property type="evidence" value="ECO:0007669"/>
    <property type="project" value="InterPro"/>
</dbReference>
<protein>
    <submittedName>
        <fullName evidence="3">Amylo-alpha-1,6-glucosidase</fullName>
    </submittedName>
</protein>
<dbReference type="Pfam" id="PF22422">
    <property type="entry name" value="MGH1-like_GH"/>
    <property type="match status" value="1"/>
</dbReference>
<dbReference type="OrthoDB" id="9759959at2"/>
<gene>
    <name evidence="3" type="ORF">SAE02_34230</name>
</gene>
<evidence type="ECO:0000259" key="1">
    <source>
        <dbReference type="Pfam" id="PF14742"/>
    </source>
</evidence>
<feature type="domain" description="Mannosylglycerate hydrolase MGH1-like glycoside hydrolase" evidence="2">
    <location>
        <begin position="382"/>
        <end position="620"/>
    </location>
</feature>
<dbReference type="EMBL" id="BJYZ01000015">
    <property type="protein sequence ID" value="GEO39275.1"/>
    <property type="molecule type" value="Genomic_DNA"/>
</dbReference>
<evidence type="ECO:0000313" key="3">
    <source>
        <dbReference type="EMBL" id="GEO39275.1"/>
    </source>
</evidence>
<organism evidence="3 4">
    <name type="scientific">Skermanella aerolata</name>
    <dbReference type="NCBI Taxonomy" id="393310"/>
    <lineage>
        <taxon>Bacteria</taxon>
        <taxon>Pseudomonadati</taxon>
        <taxon>Pseudomonadota</taxon>
        <taxon>Alphaproteobacteria</taxon>
        <taxon>Rhodospirillales</taxon>
        <taxon>Azospirillaceae</taxon>
        <taxon>Skermanella</taxon>
    </lineage>
</organism>
<proteinExistence type="predicted"/>
<evidence type="ECO:0000313" key="4">
    <source>
        <dbReference type="Proteomes" id="UP000321523"/>
    </source>
</evidence>
<accession>A0A512DS63</accession>
<dbReference type="RefSeq" id="WP_044431111.1">
    <property type="nucleotide sequence ID" value="NZ_BJYZ01000015.1"/>
</dbReference>
<dbReference type="InterPro" id="IPR008928">
    <property type="entry name" value="6-hairpin_glycosidase_sf"/>
</dbReference>
<comment type="caution">
    <text evidence="3">The sequence shown here is derived from an EMBL/GenBank/DDBJ whole genome shotgun (WGS) entry which is preliminary data.</text>
</comment>
<dbReference type="Proteomes" id="UP000321523">
    <property type="component" value="Unassembled WGS sequence"/>
</dbReference>